<dbReference type="Proteomes" id="UP000069001">
    <property type="component" value="Unassembled WGS sequence"/>
</dbReference>
<dbReference type="AlphaFoldDB" id="A0A103Z994"/>
<organism evidence="1 2">
    <name type="scientific">Burkholderia cepacia</name>
    <name type="common">Pseudomonas cepacia</name>
    <dbReference type="NCBI Taxonomy" id="292"/>
    <lineage>
        <taxon>Bacteria</taxon>
        <taxon>Pseudomonadati</taxon>
        <taxon>Pseudomonadota</taxon>
        <taxon>Betaproteobacteria</taxon>
        <taxon>Burkholderiales</taxon>
        <taxon>Burkholderiaceae</taxon>
        <taxon>Burkholderia</taxon>
        <taxon>Burkholderia cepacia complex</taxon>
    </lineage>
</organism>
<reference evidence="1 2" key="1">
    <citation type="submission" date="2015-11" db="EMBL/GenBank/DDBJ databases">
        <title>Expanding the genomic diversity of Burkholderia species for the development of highly accurate diagnostics.</title>
        <authorList>
            <person name="Sahl J."/>
            <person name="Keim P."/>
            <person name="Wagner D."/>
        </authorList>
    </citation>
    <scope>NUCLEOTIDE SEQUENCE [LARGE SCALE GENOMIC DNA]</scope>
    <source>
        <strain evidence="1 2">MSMB1302</strain>
    </source>
</reference>
<proteinExistence type="predicted"/>
<evidence type="ECO:0000313" key="2">
    <source>
        <dbReference type="Proteomes" id="UP000069001"/>
    </source>
</evidence>
<accession>A0A103Z994</accession>
<dbReference type="EMBL" id="LOYH01000091">
    <property type="protein sequence ID" value="KVK75688.1"/>
    <property type="molecule type" value="Genomic_DNA"/>
</dbReference>
<gene>
    <name evidence="1" type="ORF">WS90_26585</name>
</gene>
<name>A0A103Z994_BURCE</name>
<dbReference type="RefSeq" id="WP_059731970.1">
    <property type="nucleotide sequence ID" value="NZ_LOYH01000091.1"/>
</dbReference>
<protein>
    <submittedName>
        <fullName evidence="1">Uncharacterized protein</fullName>
    </submittedName>
</protein>
<comment type="caution">
    <text evidence="1">The sequence shown here is derived from an EMBL/GenBank/DDBJ whole genome shotgun (WGS) entry which is preliminary data.</text>
</comment>
<evidence type="ECO:0000313" key="1">
    <source>
        <dbReference type="EMBL" id="KVK75688.1"/>
    </source>
</evidence>
<sequence length="86" mass="9273">MAEIDFNEAEPASIGKDGVLALQDWIDDLQLTHDGVKMLLTLETGLDQQGVLLNAVKLLAATIDRKLDSGRQLLQSADKLNAGLTN</sequence>